<dbReference type="GO" id="GO:0000428">
    <property type="term" value="C:DNA-directed RNA polymerase complex"/>
    <property type="evidence" value="ECO:0007669"/>
    <property type="project" value="UniProtKB-KW"/>
</dbReference>
<dbReference type="eggNOG" id="COG0086">
    <property type="taxonomic scope" value="Bacteria"/>
</dbReference>
<dbReference type="CDD" id="cd01609">
    <property type="entry name" value="RNAP_beta'_N"/>
    <property type="match status" value="1"/>
</dbReference>
<keyword evidence="6 12" id="KW-0548">Nucleotidyltransferase</keyword>
<feature type="binding site" evidence="12">
    <location>
        <position position="464"/>
    </location>
    <ligand>
        <name>Mg(2+)</name>
        <dbReference type="ChEBI" id="CHEBI:18420"/>
    </ligand>
</feature>
<evidence type="ECO:0000256" key="12">
    <source>
        <dbReference type="HAMAP-Rule" id="MF_01322"/>
    </source>
</evidence>
<keyword evidence="10 12" id="KW-0804">Transcription</keyword>
<feature type="binding site" evidence="12">
    <location>
        <position position="72"/>
    </location>
    <ligand>
        <name>Zn(2+)</name>
        <dbReference type="ChEBI" id="CHEBI:29105"/>
        <label>1</label>
    </ligand>
</feature>
<evidence type="ECO:0000259" key="14">
    <source>
        <dbReference type="SMART" id="SM00663"/>
    </source>
</evidence>
<dbReference type="InterPro" id="IPR045867">
    <property type="entry name" value="DNA-dir_RpoC_beta_prime"/>
</dbReference>
<proteinExistence type="inferred from homology"/>
<dbReference type="HAMAP" id="MF_01322">
    <property type="entry name" value="RNApol_bact_RpoC"/>
    <property type="match status" value="1"/>
</dbReference>
<keyword evidence="7 12" id="KW-0479">Metal-binding</keyword>
<comment type="similarity">
    <text evidence="1 12 13">Belongs to the RNA polymerase beta' chain family.</text>
</comment>
<dbReference type="Pfam" id="PF04983">
    <property type="entry name" value="RNA_pol_Rpb1_3"/>
    <property type="match status" value="1"/>
</dbReference>
<dbReference type="Gene3D" id="1.10.1790.20">
    <property type="match status" value="1"/>
</dbReference>
<dbReference type="FunFam" id="1.10.132.30:FF:000003">
    <property type="entry name" value="DNA-directed RNA polymerase subunit beta"/>
    <property type="match status" value="1"/>
</dbReference>
<comment type="function">
    <text evidence="12 13">DNA-dependent RNA polymerase catalyzes the transcription of DNA into RNA using the four ribonucleoside triphosphates as substrates.</text>
</comment>
<dbReference type="Gene3D" id="2.40.50.100">
    <property type="match status" value="3"/>
</dbReference>
<dbReference type="Pfam" id="PF00623">
    <property type="entry name" value="RNA_pol_Rpb1_2"/>
    <property type="match status" value="1"/>
</dbReference>
<dbReference type="Pfam" id="PF05000">
    <property type="entry name" value="RNA_pol_Rpb1_4"/>
    <property type="match status" value="1"/>
</dbReference>
<gene>
    <name evidence="12" type="primary">rpoC</name>
    <name evidence="15" type="ORF">MBO_04097</name>
</gene>
<dbReference type="Pfam" id="PF04998">
    <property type="entry name" value="RNA_pol_Rpb1_5"/>
    <property type="match status" value="1"/>
</dbReference>
<dbReference type="Gene3D" id="1.10.132.30">
    <property type="match status" value="1"/>
</dbReference>
<evidence type="ECO:0000256" key="10">
    <source>
        <dbReference type="ARBA" id="ARBA00023163"/>
    </source>
</evidence>
<evidence type="ECO:0000256" key="5">
    <source>
        <dbReference type="ARBA" id="ARBA00022679"/>
    </source>
</evidence>
<dbReference type="RefSeq" id="WP_036364013.1">
    <property type="nucleotide sequence ID" value="NZ_AOMT01000019.1"/>
</dbReference>
<dbReference type="FunFam" id="1.10.150.390:FF:000002">
    <property type="entry name" value="DNA-directed RNA polymerase subunit beta"/>
    <property type="match status" value="1"/>
</dbReference>
<comment type="similarity">
    <text evidence="2">In the N-terminal section; belongs to the RNA polymerase beta chain family.</text>
</comment>
<dbReference type="Gene3D" id="1.10.150.390">
    <property type="match status" value="1"/>
</dbReference>
<dbReference type="Gene3D" id="2.40.40.20">
    <property type="match status" value="1"/>
</dbReference>
<comment type="caution">
    <text evidence="15">The sequence shown here is derived from an EMBL/GenBank/DDBJ whole genome shotgun (WGS) entry which is preliminary data.</text>
</comment>
<dbReference type="InterPro" id="IPR044893">
    <property type="entry name" value="RNA_pol_Rpb1_clamp_domain"/>
</dbReference>
<organism evidence="15 16">
    <name type="scientific">Moraxella bovoculi 237</name>
    <dbReference type="NCBI Taxonomy" id="743974"/>
    <lineage>
        <taxon>Bacteria</taxon>
        <taxon>Pseudomonadati</taxon>
        <taxon>Pseudomonadota</taxon>
        <taxon>Gammaproteobacteria</taxon>
        <taxon>Moraxellales</taxon>
        <taxon>Moraxellaceae</taxon>
        <taxon>Moraxella</taxon>
    </lineage>
</organism>
<comment type="cofactor">
    <cofactor evidence="12">
        <name>Mg(2+)</name>
        <dbReference type="ChEBI" id="CHEBI:18420"/>
    </cofactor>
    <text evidence="12">Binds 1 Mg(2+) ion per subunit.</text>
</comment>
<evidence type="ECO:0000256" key="7">
    <source>
        <dbReference type="ARBA" id="ARBA00022723"/>
    </source>
</evidence>
<dbReference type="InterPro" id="IPR007080">
    <property type="entry name" value="RNA_pol_Rpb1_1"/>
</dbReference>
<dbReference type="SMART" id="SM00663">
    <property type="entry name" value="RPOLA_N"/>
    <property type="match status" value="1"/>
</dbReference>
<dbReference type="Pfam" id="PF04997">
    <property type="entry name" value="RNA_pol_Rpb1_1"/>
    <property type="match status" value="1"/>
</dbReference>
<dbReference type="InterPro" id="IPR038120">
    <property type="entry name" value="Rpb1_funnel_sf"/>
</dbReference>
<dbReference type="GO" id="GO:0000287">
    <property type="term" value="F:magnesium ion binding"/>
    <property type="evidence" value="ECO:0007669"/>
    <property type="project" value="UniProtKB-UniRule"/>
</dbReference>
<feature type="binding site" evidence="12">
    <location>
        <position position="90"/>
    </location>
    <ligand>
        <name>Zn(2+)</name>
        <dbReference type="ChEBI" id="CHEBI:29105"/>
        <label>1</label>
    </ligand>
</feature>
<dbReference type="PANTHER" id="PTHR19376">
    <property type="entry name" value="DNA-DIRECTED RNA POLYMERASE"/>
    <property type="match status" value="1"/>
</dbReference>
<dbReference type="EC" id="2.7.7.6" evidence="12"/>
<protein>
    <recommendedName>
        <fullName evidence="12">DNA-directed RNA polymerase subunit beta'</fullName>
        <shortName evidence="12">RNAP subunit beta'</shortName>
        <ecNumber evidence="12">2.7.7.6</ecNumber>
    </recommendedName>
    <alternativeName>
        <fullName evidence="12">RNA polymerase subunit beta'</fullName>
    </alternativeName>
    <alternativeName>
        <fullName evidence="12">Transcriptase subunit beta'</fullName>
    </alternativeName>
</protein>
<dbReference type="GO" id="GO:0003677">
    <property type="term" value="F:DNA binding"/>
    <property type="evidence" value="ECO:0007669"/>
    <property type="project" value="UniProtKB-UniRule"/>
</dbReference>
<evidence type="ECO:0000256" key="4">
    <source>
        <dbReference type="ARBA" id="ARBA00022478"/>
    </source>
</evidence>
<comment type="cofactor">
    <cofactor evidence="12">
        <name>Zn(2+)</name>
        <dbReference type="ChEBI" id="CHEBI:29105"/>
    </cofactor>
    <text evidence="12">Binds 2 Zn(2+) ions per subunit.</text>
</comment>
<feature type="binding site" evidence="12">
    <location>
        <position position="466"/>
    </location>
    <ligand>
        <name>Mg(2+)</name>
        <dbReference type="ChEBI" id="CHEBI:18420"/>
    </ligand>
</feature>
<dbReference type="SUPFAM" id="SSF64484">
    <property type="entry name" value="beta and beta-prime subunits of DNA dependent RNA-polymerase"/>
    <property type="match status" value="1"/>
</dbReference>
<comment type="subunit">
    <text evidence="12">The RNAP catalytic core consists of 2 alpha, 1 beta, 1 beta' and 1 omega subunit. When a sigma factor is associated with the core the holoenzyme is formed, which can initiate transcription.</text>
</comment>
<evidence type="ECO:0000256" key="9">
    <source>
        <dbReference type="ARBA" id="ARBA00022842"/>
    </source>
</evidence>
<dbReference type="InterPro" id="IPR000722">
    <property type="entry name" value="RNA_pol_asu"/>
</dbReference>
<feature type="binding site" evidence="12">
    <location>
        <position position="897"/>
    </location>
    <ligand>
        <name>Zn(2+)</name>
        <dbReference type="ChEBI" id="CHEBI:29105"/>
        <label>2</label>
    </ligand>
</feature>
<dbReference type="Gene3D" id="1.10.40.90">
    <property type="match status" value="1"/>
</dbReference>
<dbReference type="InterPro" id="IPR006592">
    <property type="entry name" value="RNA_pol_N"/>
</dbReference>
<dbReference type="InterPro" id="IPR007083">
    <property type="entry name" value="RNA_pol_Rpb1_4"/>
</dbReference>
<feature type="binding site" evidence="12">
    <location>
        <position position="87"/>
    </location>
    <ligand>
        <name>Zn(2+)</name>
        <dbReference type="ChEBI" id="CHEBI:29105"/>
        <label>1</label>
    </ligand>
</feature>
<evidence type="ECO:0000256" key="13">
    <source>
        <dbReference type="RuleBase" id="RU004279"/>
    </source>
</evidence>
<accession>A0A066UMD7</accession>
<dbReference type="PANTHER" id="PTHR19376:SF54">
    <property type="entry name" value="DNA-DIRECTED RNA POLYMERASE SUBUNIT BETA"/>
    <property type="match status" value="1"/>
</dbReference>
<dbReference type="FunFam" id="4.10.860.120:FF:000001">
    <property type="entry name" value="DNA-directed RNA polymerase subunit beta"/>
    <property type="match status" value="1"/>
</dbReference>
<feature type="binding site" evidence="12">
    <location>
        <position position="74"/>
    </location>
    <ligand>
        <name>Zn(2+)</name>
        <dbReference type="ChEBI" id="CHEBI:29105"/>
        <label>1</label>
    </ligand>
</feature>
<evidence type="ECO:0000313" key="15">
    <source>
        <dbReference type="EMBL" id="KDN25378.1"/>
    </source>
</evidence>
<evidence type="ECO:0000256" key="2">
    <source>
        <dbReference type="ARBA" id="ARBA00007616"/>
    </source>
</evidence>
<keyword evidence="4 12" id="KW-0240">DNA-directed RNA polymerase</keyword>
<keyword evidence="16" id="KW-1185">Reference proteome</keyword>
<name>A0A066UMD7_9GAMM</name>
<dbReference type="NCBIfam" id="TIGR02386">
    <property type="entry name" value="rpoC_TIGR"/>
    <property type="match status" value="1"/>
</dbReference>
<dbReference type="InterPro" id="IPR042102">
    <property type="entry name" value="RNA_pol_Rpb1_3_sf"/>
</dbReference>
<dbReference type="EMBL" id="AOMT01000019">
    <property type="protein sequence ID" value="KDN25378.1"/>
    <property type="molecule type" value="Genomic_DNA"/>
</dbReference>
<feature type="binding site" evidence="12">
    <location>
        <position position="462"/>
    </location>
    <ligand>
        <name>Mg(2+)</name>
        <dbReference type="ChEBI" id="CHEBI:18420"/>
    </ligand>
</feature>
<keyword evidence="9 12" id="KW-0460">Magnesium</keyword>
<evidence type="ECO:0000256" key="1">
    <source>
        <dbReference type="ARBA" id="ARBA00006460"/>
    </source>
</evidence>
<dbReference type="InterPro" id="IPR012754">
    <property type="entry name" value="DNA-dir_RpoC_beta_prime_bact"/>
</dbReference>
<dbReference type="OrthoDB" id="9815296at2"/>
<feature type="binding site" evidence="12">
    <location>
        <position position="900"/>
    </location>
    <ligand>
        <name>Zn(2+)</name>
        <dbReference type="ChEBI" id="CHEBI:29105"/>
        <label>2</label>
    </ligand>
</feature>
<dbReference type="InterPro" id="IPR007066">
    <property type="entry name" value="RNA_pol_Rpb1_3"/>
</dbReference>
<dbReference type="Proteomes" id="UP000035860">
    <property type="component" value="Unassembled WGS sequence"/>
</dbReference>
<evidence type="ECO:0000256" key="3">
    <source>
        <dbReference type="ARBA" id="ARBA00009839"/>
    </source>
</evidence>
<dbReference type="GO" id="GO:0003899">
    <property type="term" value="F:DNA-directed RNA polymerase activity"/>
    <property type="evidence" value="ECO:0007669"/>
    <property type="project" value="UniProtKB-UniRule"/>
</dbReference>
<dbReference type="Gene3D" id="4.10.860.120">
    <property type="entry name" value="RNA polymerase II, clamp domain"/>
    <property type="match status" value="1"/>
</dbReference>
<dbReference type="InterPro" id="IPR007081">
    <property type="entry name" value="RNA_pol_Rpb1_5"/>
</dbReference>
<feature type="binding site" evidence="12">
    <location>
        <position position="890"/>
    </location>
    <ligand>
        <name>Zn(2+)</name>
        <dbReference type="ChEBI" id="CHEBI:29105"/>
        <label>2</label>
    </ligand>
</feature>
<comment type="similarity">
    <text evidence="3">In the C-terminal section; belongs to the RNA polymerase beta' chain family.</text>
</comment>
<keyword evidence="5 12" id="KW-0808">Transferase</keyword>
<sequence length="1410" mass="155420">MKDLLDIMKGPADNGIKEFDSIQISLASPDTIKSWSHGEVKKPETINYRTFKPERDGLFCAKIFGPVKDFECLCGKYKRRKFQGIICEKCGVEVTAAKVRRDRMGHIELASPVAHIWFLKSLPSRIGLLLDITLRDIERVLYFESYIVTDPGMTGLDKYQLLDDEEYFNALEQYGDEFIAKMGAEAVQDLLKDIDVDGEIDELRAEIPQTNSETKLKKMSKRLQLLESFRDSGNKPEWMVMTVLPVLPPDLRPLVPLEGGRFATSDLNDLYRRVINRNNRLKRLLELNAPDIIVRNEKRMLQEAVDALLDNGRRGRAITGSNKRPLKSLADMIKGKQGRFRQNLLGKRVDYSGRSVIVVGPTLRLHQCGLPKKMALELFKPFTYAKLLQNNIAQTIKAAKKMVEREEPAVWDMLASVIREHPVLLNRAPTLHRLGLQAFEPVLIEGKAIQLHPLVCAAFNADFDGDQMAVHVPLTLEAQLEARALMMSTNNILSPANGEPIIVPSQDVVLGLYYISRSHVNAKGENMVFSTVNEALRAIGSEDLSVNAKIKVRVTETILDEKTGEKTTKTEIKDTVAGRLLIWNIMPEGMAFSECNTEMTKKNISKLLNSCYRKLGVKESVLFADHLMYLGFAQATLSGISIGMEDMVIPPTKKEIMDAADSEVREIEQQFEQGFVTAGERYNKVVDIWSRTSDKIANAMMENLSTDEVVNADGEVEKEKSFNSIYMMADSGARGSATQIRQLAGMRGLMAKPDGSIIETPIKANFREGLTVLQYFISTHGARKGLADTALKTANSGYLTRRLVDVAQDLVITHDDCGTDAGQRMTPVIDGGEIVERLGDRVLGRVTAKDVVNVDGEVTAPAGTLIDERMVEKLDANAIDEVYVRSVITCESSHGVCAKCYGRDLARGHLVNIGESVGVMAAQSIGEPGTQLTMRTFHVGGAASAAAVDNSVSVGSNGSVRFHNMKTVEHVDGHLVTVSRSAEIGVADSQGRERERYKVPYGSNVLVRDGAEVSAGDVIAKWDPHTHPIITEFAGTARFSDITDGMTATVKVDETTGMSSFEILASKDRPSIAKDLRPAIILDTTEGKEVVYFLPAETVIRVSEGETVTAGSVLGRVPQATSGTKDITGGLPRVADLFEARRPKDHAIMAEMSGVVSFGKETKGKNRFIITDEEGNVHEELIPKWRQINVFEGETVERGEVVSDGPQNPHDILRLKGETALANYIVNEVQEVYRLQGVKINDKHIEVIVRQMLRKVEVTDGGDSSYFKGDQAEYTKIRALNEELVANNKFPVQFERQLLGITKASLATESFISAASFQETTRVLTAAATMGKVDDLTGLKENVVVGRLIPAGTGLAYHQNRQRKAELALEGNASADDIALDDELLTSSENLPTEDSFAKAFADELGQDSE</sequence>
<evidence type="ECO:0000256" key="8">
    <source>
        <dbReference type="ARBA" id="ARBA00022833"/>
    </source>
</evidence>
<evidence type="ECO:0000313" key="16">
    <source>
        <dbReference type="Proteomes" id="UP000035860"/>
    </source>
</evidence>
<feature type="binding site" evidence="12">
    <location>
        <position position="817"/>
    </location>
    <ligand>
        <name>Zn(2+)</name>
        <dbReference type="ChEBI" id="CHEBI:29105"/>
        <label>2</label>
    </ligand>
</feature>
<dbReference type="GO" id="GO:0008270">
    <property type="term" value="F:zinc ion binding"/>
    <property type="evidence" value="ECO:0007669"/>
    <property type="project" value="UniProtKB-UniRule"/>
</dbReference>
<evidence type="ECO:0000256" key="6">
    <source>
        <dbReference type="ARBA" id="ARBA00022695"/>
    </source>
</evidence>
<reference evidence="15 16" key="1">
    <citation type="journal article" date="2014" name="Genome Announc.">
        <title>Draft Genome Sequence of Moraxella bovoculi Strain 237T (ATCC BAA-1259T) Isolated from a Calf with Infectious Bovine Keratoconjunctivitis.</title>
        <authorList>
            <person name="Calcutt M.J."/>
            <person name="Foecking M.F."/>
            <person name="Martin N.T."/>
            <person name="Mhlanga-Mutangadura T."/>
            <person name="Reilly T.J."/>
        </authorList>
    </citation>
    <scope>NUCLEOTIDE SEQUENCE [LARGE SCALE GENOMIC DNA]</scope>
    <source>
        <strain evidence="15 16">237</strain>
    </source>
</reference>
<evidence type="ECO:0000256" key="11">
    <source>
        <dbReference type="ARBA" id="ARBA00048552"/>
    </source>
</evidence>
<dbReference type="CDD" id="cd02655">
    <property type="entry name" value="RNAP_beta'_C"/>
    <property type="match status" value="1"/>
</dbReference>
<dbReference type="Gene3D" id="1.10.274.100">
    <property type="entry name" value="RNA polymerase Rpb1, domain 3"/>
    <property type="match status" value="1"/>
</dbReference>
<keyword evidence="8 12" id="KW-0862">Zinc</keyword>
<dbReference type="GO" id="GO:0006351">
    <property type="term" value="P:DNA-templated transcription"/>
    <property type="evidence" value="ECO:0007669"/>
    <property type="project" value="UniProtKB-UniRule"/>
</dbReference>
<comment type="catalytic activity">
    <reaction evidence="11 12 13">
        <text>RNA(n) + a ribonucleoside 5'-triphosphate = RNA(n+1) + diphosphate</text>
        <dbReference type="Rhea" id="RHEA:21248"/>
        <dbReference type="Rhea" id="RHEA-COMP:14527"/>
        <dbReference type="Rhea" id="RHEA-COMP:17342"/>
        <dbReference type="ChEBI" id="CHEBI:33019"/>
        <dbReference type="ChEBI" id="CHEBI:61557"/>
        <dbReference type="ChEBI" id="CHEBI:140395"/>
        <dbReference type="EC" id="2.7.7.6"/>
    </reaction>
</comment>
<feature type="domain" description="RNA polymerase N-terminal" evidence="14">
    <location>
        <begin position="237"/>
        <end position="516"/>
    </location>
</feature>